<keyword evidence="3" id="KW-1185">Reference proteome</keyword>
<protein>
    <recommendedName>
        <fullName evidence="4">DoxX family protein</fullName>
    </recommendedName>
</protein>
<sequence length="199" mass="22960">MKRIPYLSIQAISIFLGFTFWGSGMAKLFYEHQFFGWIGPVWLIEELEPYGLGLYGKFIALSQITIGYMLVTTRYKLLGSIMMLPLIGNILMVTISLQWKGTPFVLGFLLLLDLILLWQYRDFFRPLIDEGKSRFDIKPRKIRTRNGHLVWLAGLALQFFAIQVSYWNWPAACGVVLMGLLLSGLSFKVNRMHSILDQK</sequence>
<keyword evidence="1" id="KW-0812">Transmembrane</keyword>
<feature type="transmembrane region" description="Helical" evidence="1">
    <location>
        <begin position="12"/>
        <end position="30"/>
    </location>
</feature>
<organism evidence="2 3">
    <name type="scientific">Algoriphagus halophytocola</name>
    <dbReference type="NCBI Taxonomy" id="2991499"/>
    <lineage>
        <taxon>Bacteria</taxon>
        <taxon>Pseudomonadati</taxon>
        <taxon>Bacteroidota</taxon>
        <taxon>Cytophagia</taxon>
        <taxon>Cytophagales</taxon>
        <taxon>Cyclobacteriaceae</taxon>
        <taxon>Algoriphagus</taxon>
    </lineage>
</organism>
<reference evidence="2" key="1">
    <citation type="submission" date="2022-10" db="EMBL/GenBank/DDBJ databases">
        <title>Algoriphagus sp. a novel bacteria isolate from halophytes salicornia europaea.</title>
        <authorList>
            <person name="Peng Y."/>
            <person name="Jiang L."/>
            <person name="Lee J."/>
        </authorList>
    </citation>
    <scope>NUCLEOTIDE SEQUENCE</scope>
    <source>
        <strain evidence="2">TR-M5</strain>
    </source>
</reference>
<proteinExistence type="predicted"/>
<feature type="transmembrane region" description="Helical" evidence="1">
    <location>
        <begin position="105"/>
        <end position="124"/>
    </location>
</feature>
<accession>A0ABY6MMM7</accession>
<feature type="transmembrane region" description="Helical" evidence="1">
    <location>
        <begin position="50"/>
        <end position="70"/>
    </location>
</feature>
<dbReference type="EMBL" id="CP110226">
    <property type="protein sequence ID" value="UZD24415.1"/>
    <property type="molecule type" value="Genomic_DNA"/>
</dbReference>
<name>A0ABY6MMM7_9BACT</name>
<evidence type="ECO:0000313" key="3">
    <source>
        <dbReference type="Proteomes" id="UP001163156"/>
    </source>
</evidence>
<evidence type="ECO:0000256" key="1">
    <source>
        <dbReference type="SAM" id="Phobius"/>
    </source>
</evidence>
<keyword evidence="1" id="KW-1133">Transmembrane helix</keyword>
<keyword evidence="1" id="KW-0472">Membrane</keyword>
<feature type="transmembrane region" description="Helical" evidence="1">
    <location>
        <begin position="145"/>
        <end position="163"/>
    </location>
</feature>
<feature type="transmembrane region" description="Helical" evidence="1">
    <location>
        <begin position="77"/>
        <end position="99"/>
    </location>
</feature>
<gene>
    <name evidence="2" type="ORF">OM944_07905</name>
</gene>
<evidence type="ECO:0008006" key="4">
    <source>
        <dbReference type="Google" id="ProtNLM"/>
    </source>
</evidence>
<feature type="transmembrane region" description="Helical" evidence="1">
    <location>
        <begin position="169"/>
        <end position="189"/>
    </location>
</feature>
<evidence type="ECO:0000313" key="2">
    <source>
        <dbReference type="EMBL" id="UZD24415.1"/>
    </source>
</evidence>
<dbReference type="Proteomes" id="UP001163156">
    <property type="component" value="Chromosome"/>
</dbReference>
<dbReference type="RefSeq" id="WP_264811127.1">
    <property type="nucleotide sequence ID" value="NZ_CP110226.1"/>
</dbReference>